<evidence type="ECO:0000313" key="10">
    <source>
        <dbReference type="EMBL" id="TPP54533.1"/>
    </source>
</evidence>
<dbReference type="Gene3D" id="3.30.470.30">
    <property type="entry name" value="DNA ligase/mRNA capping enzyme"/>
    <property type="match status" value="1"/>
</dbReference>
<gene>
    <name evidence="10" type="ORF">CGC21_17875</name>
</gene>
<evidence type="ECO:0000259" key="9">
    <source>
        <dbReference type="Pfam" id="PF00857"/>
    </source>
</evidence>
<dbReference type="PANTHER" id="PTHR11080">
    <property type="entry name" value="PYRAZINAMIDASE/NICOTINAMIDASE"/>
    <property type="match status" value="1"/>
</dbReference>
<proteinExistence type="inferred from homology"/>
<comment type="pathway">
    <text evidence="5">Cofactor biosynthesis; nicotinate biosynthesis; nicotinate from nicotinamide: step 1/1.</text>
</comment>
<evidence type="ECO:0000256" key="1">
    <source>
        <dbReference type="ARBA" id="ARBA00006336"/>
    </source>
</evidence>
<feature type="compositionally biased region" description="Low complexity" evidence="8">
    <location>
        <begin position="248"/>
        <end position="273"/>
    </location>
</feature>
<feature type="region of interest" description="Disordered" evidence="8">
    <location>
        <begin position="233"/>
        <end position="291"/>
    </location>
</feature>
<name>A0A504Y112_LEIDO</name>
<dbReference type="PANTHER" id="PTHR11080:SF2">
    <property type="entry name" value="LD05707P"/>
    <property type="match status" value="1"/>
</dbReference>
<dbReference type="VEuPathDB" id="TriTrypDB:LdCL_010009700"/>
<dbReference type="EC" id="3.5.1.19" evidence="6"/>
<feature type="region of interest" description="Disordered" evidence="8">
    <location>
        <begin position="367"/>
        <end position="395"/>
    </location>
</feature>
<comment type="caution">
    <text evidence="10">The sequence shown here is derived from an EMBL/GenBank/DDBJ whole genome shotgun (WGS) entry which is preliminary data.</text>
</comment>
<evidence type="ECO:0000256" key="2">
    <source>
        <dbReference type="ARBA" id="ARBA00022642"/>
    </source>
</evidence>
<dbReference type="VEuPathDB" id="TriTrypDB:LDHU3_01.0520"/>
<evidence type="ECO:0000256" key="8">
    <source>
        <dbReference type="SAM" id="MobiDB-lite"/>
    </source>
</evidence>
<feature type="domain" description="Isochorismatase-like" evidence="9">
    <location>
        <begin position="27"/>
        <end position="207"/>
    </location>
</feature>
<feature type="compositionally biased region" description="Low complexity" evidence="8">
    <location>
        <begin position="1369"/>
        <end position="1390"/>
    </location>
</feature>
<evidence type="ECO:0000256" key="3">
    <source>
        <dbReference type="ARBA" id="ARBA00022723"/>
    </source>
</evidence>
<dbReference type="CDD" id="cd01011">
    <property type="entry name" value="nicotinamidase"/>
    <property type="match status" value="1"/>
</dbReference>
<dbReference type="EMBL" id="RHLC01000041">
    <property type="protein sequence ID" value="TPP54533.1"/>
    <property type="molecule type" value="Genomic_DNA"/>
</dbReference>
<feature type="compositionally biased region" description="Polar residues" evidence="8">
    <location>
        <begin position="900"/>
        <end position="916"/>
    </location>
</feature>
<dbReference type="SUPFAM" id="SSF56091">
    <property type="entry name" value="DNA ligase/mRNA capping enzyme, catalytic domain"/>
    <property type="match status" value="1"/>
</dbReference>
<feature type="region of interest" description="Disordered" evidence="8">
    <location>
        <begin position="874"/>
        <end position="916"/>
    </location>
</feature>
<accession>A0A504Y112</accession>
<dbReference type="VEuPathDB" id="TriTrypDB:LDHU3_01.0530"/>
<feature type="compositionally biased region" description="Low complexity" evidence="8">
    <location>
        <begin position="1401"/>
        <end position="1415"/>
    </location>
</feature>
<feature type="region of interest" description="Disordered" evidence="8">
    <location>
        <begin position="1300"/>
        <end position="1436"/>
    </location>
</feature>
<evidence type="ECO:0000256" key="6">
    <source>
        <dbReference type="ARBA" id="ARBA00039017"/>
    </source>
</evidence>
<dbReference type="SUPFAM" id="SSF52499">
    <property type="entry name" value="Isochorismatase-like hydrolases"/>
    <property type="match status" value="1"/>
</dbReference>
<comment type="similarity">
    <text evidence="1">Belongs to the isochorismatase family.</text>
</comment>
<dbReference type="GO" id="GO:0046872">
    <property type="term" value="F:metal ion binding"/>
    <property type="evidence" value="ECO:0007669"/>
    <property type="project" value="UniProtKB-KW"/>
</dbReference>
<evidence type="ECO:0000256" key="4">
    <source>
        <dbReference type="ARBA" id="ARBA00022801"/>
    </source>
</evidence>
<dbReference type="Gene3D" id="3.40.50.300">
    <property type="entry name" value="P-loop containing nucleotide triphosphate hydrolases"/>
    <property type="match status" value="1"/>
</dbReference>
<sequence length="1436" mass="151857">MPWATTLDPKAPPPPTLCVTVSSTTDVLIIADMQVDFLAPGGSLHVKGGEALLDGINAVSSQLPFRYQVATQDWHPENHCSFVTHGGPWPPHCVQGSAGAQLHAGLHTQRINAVIRKGVTQQADSYSAFVEDNGVSTGLAGLLHSIGARRVFVCGVAYDFCVFFTAMDARKNGFSVVLLEDLTAAVDDAAWSARTAELKDAGVVLLKSSALTRLNANAKSFTPTATTVVAAGAAAPAHPPAKQPPPTRHAGAKTPPAGAGTKGPPASGAQTLAPPAPHLPPAQSAGKKGMMMMPPPPRFPEMAGMVPGMPPPMPGTASTGGMIIPPPAPGMGVPRAPTLTAGAAAGGAMIPPQAAGAAATAAMMAPSPHHSYMHPHPGSSTASSANASAAASSISNARSIHSNTQNHINTGMQATASRPASISMPVGNATLAALNSKEPPKFSCVLLSGIPAVGKTTLGRELVNSLKTDGMGWAFFSGADFLTEQQGKRSIWETTKDVFDALSSRLDELLEKQHKDRNIKGLVIDKNCKGIEDVYYLSALLLSKSIPFVGIVGMECAEDDVLVKRMGGDDYLKEKLKFHRVIHARIVSLAKSAGMYRYVDATKSKEEVVQMLRTMVLGCCAQPPTRSIGNHQYDDSRANIMVDDYKEYSEVLTHLFRCVNNRGSQFPGNTDLVPFSEKEMKDKGRINAIKSRYGIRRKVDGHRYLLVYREKKLYLVPPHMRAVLQMPLKAWLGSRLDSDSVGTFVLEGDLTRLIRDRQKELFLVYDAHYWSEAEQPSSNKMIRMTFSERQAFLAANMCSESKAFFAQDGVECVVVHQPTQKMSEAVDMLDSEEYPSDGLVFQAVNPIHRSDHVFVWQQPSCMTVDFRVGQLLDTRQPPETDTDGIPTSMKGATSDLRRNASGTVSPQQQQLPLTTRRGNVDAFSEHPIRTFMLEVYDKTEKMYVQYENATVDVRHPDVVEGCIVTCSLVDDTPRRWVFRRIRYDVLRPIYKLDLEELLGSCLIPRAKLVAWMLSEQIVPSEIQPDGNGSGAGGSGSAINVPNVPPPSYDAAAAAVAAANAKGAAASMGMMQGLAMPLPTQGMMPPLMNDIGSPPAFHASAAATAIPMAPTAPARCIYPSASAMLSRVAAVPTNPAPPPAVPAPRPPAQMSTEAQLKQLASIVPDGNRNCAQCHKPKQSEDLRVDRRDHRHYCYSCWAKSGYGFCAVCGEFKEVRRESKGRQKGSTVCAPCGKAAAAAATAPADAASSNASPAAATTAAVVVKTAASAPTTPAASAAAQEAAEAKVDVVLPSAKARKKAAAKAKKAVGVPPATGEATPSTGRKKKDSVKVSSSSLDASMSASPPDAAAAEAALSQAPKSEKPSKSVPIHAAAAPAPAAPAVAVAEAPAAKPVDSKVAEPPEEAVAAPAAPTTSTAVQDPSRAQVHEEKRSVGGCRQQ</sequence>
<protein>
    <recommendedName>
        <fullName evidence="6">nicotinamidase</fullName>
        <ecNumber evidence="6">3.5.1.19</ecNumber>
    </recommendedName>
    <alternativeName>
        <fullName evidence="7">Nicotinamide deamidase</fullName>
    </alternativeName>
</protein>
<dbReference type="VEuPathDB" id="TriTrypDB:LdBPK_010480.1"/>
<dbReference type="InterPro" id="IPR036380">
    <property type="entry name" value="Isochorismatase-like_sf"/>
</dbReference>
<dbReference type="Pfam" id="PF00857">
    <property type="entry name" value="Isochorismatase"/>
    <property type="match status" value="1"/>
</dbReference>
<evidence type="ECO:0000256" key="5">
    <source>
        <dbReference type="ARBA" id="ARBA00037900"/>
    </source>
</evidence>
<dbReference type="GO" id="GO:0008936">
    <property type="term" value="F:nicotinamidase activity"/>
    <property type="evidence" value="ECO:0007669"/>
    <property type="project" value="UniProtKB-EC"/>
</dbReference>
<dbReference type="GO" id="GO:0019363">
    <property type="term" value="P:pyridine nucleotide biosynthetic process"/>
    <property type="evidence" value="ECO:0007669"/>
    <property type="project" value="UniProtKB-KW"/>
</dbReference>
<dbReference type="InterPro" id="IPR052347">
    <property type="entry name" value="Isochorismatase_Nicotinamidase"/>
</dbReference>
<feature type="compositionally biased region" description="Low complexity" evidence="8">
    <location>
        <begin position="1328"/>
        <end position="1356"/>
    </location>
</feature>
<keyword evidence="4" id="KW-0378">Hydrolase</keyword>
<dbReference type="InterPro" id="IPR000868">
    <property type="entry name" value="Isochorismatase-like_dom"/>
</dbReference>
<dbReference type="InterPro" id="IPR027417">
    <property type="entry name" value="P-loop_NTPase"/>
</dbReference>
<feature type="compositionally biased region" description="Pro residues" evidence="8">
    <location>
        <begin position="237"/>
        <end position="247"/>
    </location>
</feature>
<keyword evidence="3" id="KW-0479">Metal-binding</keyword>
<dbReference type="VEuPathDB" id="TriTrypDB:LdBPK_010470.1"/>
<dbReference type="SUPFAM" id="SSF52540">
    <property type="entry name" value="P-loop containing nucleoside triphosphate hydrolases"/>
    <property type="match status" value="1"/>
</dbReference>
<dbReference type="Gene3D" id="3.40.50.850">
    <property type="entry name" value="Isochorismatase-like"/>
    <property type="match status" value="1"/>
</dbReference>
<evidence type="ECO:0000256" key="7">
    <source>
        <dbReference type="ARBA" id="ARBA00043224"/>
    </source>
</evidence>
<dbReference type="VEuPathDB" id="TriTrypDB:LdCL_010009800"/>
<dbReference type="Proteomes" id="UP000318447">
    <property type="component" value="Unassembled WGS sequence"/>
</dbReference>
<keyword evidence="2" id="KW-0662">Pyridine nucleotide biosynthesis</keyword>
<reference evidence="10" key="1">
    <citation type="submission" date="2019-02" db="EMBL/GenBank/DDBJ databases">
        <title>FDA dAtabase for Regulatory Grade micrObial Sequences (FDA-ARGOS): Supporting development and validation of Infectious Disease Dx tests.</title>
        <authorList>
            <person name="Duncan R."/>
            <person name="Fisher C."/>
            <person name="Tallon L.J."/>
            <person name="Sadzewicz L."/>
            <person name="Sengamalay N."/>
            <person name="Ott S."/>
            <person name="Godinez A."/>
            <person name="Nagaraj S."/>
            <person name="Nadendla S."/>
            <person name="Sichtig H."/>
        </authorList>
    </citation>
    <scope>NUCLEOTIDE SEQUENCE</scope>
    <source>
        <strain evidence="10">FDAARGOS_361</strain>
    </source>
</reference>
<organism evidence="10">
    <name type="scientific">Leishmania donovani</name>
    <dbReference type="NCBI Taxonomy" id="5661"/>
    <lineage>
        <taxon>Eukaryota</taxon>
        <taxon>Discoba</taxon>
        <taxon>Euglenozoa</taxon>
        <taxon>Kinetoplastea</taxon>
        <taxon>Metakinetoplastina</taxon>
        <taxon>Trypanosomatida</taxon>
        <taxon>Trypanosomatidae</taxon>
        <taxon>Leishmaniinae</taxon>
        <taxon>Leishmania</taxon>
    </lineage>
</organism>